<evidence type="ECO:0000256" key="5">
    <source>
        <dbReference type="ARBA" id="ARBA00022692"/>
    </source>
</evidence>
<comment type="subcellular location">
    <subcellularLocation>
        <location evidence="1">Cell outer membrane</location>
    </subcellularLocation>
</comment>
<dbReference type="PANTHER" id="PTHR30026">
    <property type="entry name" value="OUTER MEMBRANE PROTEIN TOLC"/>
    <property type="match status" value="1"/>
</dbReference>
<evidence type="ECO:0000256" key="4">
    <source>
        <dbReference type="ARBA" id="ARBA00022452"/>
    </source>
</evidence>
<proteinExistence type="inferred from homology"/>
<dbReference type="InterPro" id="IPR003423">
    <property type="entry name" value="OMP_efflux"/>
</dbReference>
<reference evidence="8" key="1">
    <citation type="submission" date="2020-10" db="EMBL/GenBank/DDBJ databases">
        <authorList>
            <person name="Gilroy R."/>
        </authorList>
    </citation>
    <scope>NUCLEOTIDE SEQUENCE</scope>
    <source>
        <strain evidence="8">21143</strain>
    </source>
</reference>
<protein>
    <submittedName>
        <fullName evidence="8">TolC family protein</fullName>
    </submittedName>
</protein>
<keyword evidence="7" id="KW-0998">Cell outer membrane</keyword>
<evidence type="ECO:0000256" key="3">
    <source>
        <dbReference type="ARBA" id="ARBA00022448"/>
    </source>
</evidence>
<keyword evidence="6" id="KW-0472">Membrane</keyword>
<evidence type="ECO:0000256" key="6">
    <source>
        <dbReference type="ARBA" id="ARBA00023136"/>
    </source>
</evidence>
<keyword evidence="5" id="KW-0812">Transmembrane</keyword>
<comment type="similarity">
    <text evidence="2">Belongs to the outer membrane factor (OMF) (TC 1.B.17) family.</text>
</comment>
<dbReference type="SUPFAM" id="SSF56954">
    <property type="entry name" value="Outer membrane efflux proteins (OEP)"/>
    <property type="match status" value="1"/>
</dbReference>
<evidence type="ECO:0000256" key="1">
    <source>
        <dbReference type="ARBA" id="ARBA00004442"/>
    </source>
</evidence>
<dbReference type="AlphaFoldDB" id="A0A9D1KEP6"/>
<sequence length="424" mass="48620">MDKKQIVLGIIALWVSIPVWGREITIEECYRKAQANYPLIKQYDLIEKSREYSVSNANKGYLPQISFSAKASYQSDVTKLPFDFSRLGISGVEIPTLSKDQYGATVDITQTIWDGGATRSRKDDIRMSAEVEKKNTEVALYKINERVNQIFFGILLADAQIRQNKLYQEELERNYRQIESYIANGVGNQSDLDAVKINRLKAEQSRIQFVSTRKAYVEMLSRLVGEPIGEDVEFVKPAVLRAGGEVNRPELQLYDSQIRHLQVKDKEIVSGLMPKFGLFFTGGYGKPGLNMLEDDFAAYYVAGVKLSWNMGNFYTRRNSKRQLRDNVRAVELQRETFLFNLDLDMTQKNNEIEKYVEQLRYDDEIIALRNSVKEASVAKVANGTLSGTDFMRDVNAEQLAVQDKIFHEIELLLVMYNLKYITNN</sequence>
<organism evidence="8 9">
    <name type="scientific">Candidatus Caccoplasma intestinavium</name>
    <dbReference type="NCBI Taxonomy" id="2840716"/>
    <lineage>
        <taxon>Bacteria</taxon>
        <taxon>Pseudomonadati</taxon>
        <taxon>Bacteroidota</taxon>
        <taxon>Bacteroidia</taxon>
        <taxon>Bacteroidales</taxon>
        <taxon>Bacteroidaceae</taxon>
        <taxon>Bacteroidaceae incertae sedis</taxon>
        <taxon>Candidatus Caccoplasma</taxon>
    </lineage>
</organism>
<keyword evidence="4" id="KW-1134">Transmembrane beta strand</keyword>
<reference evidence="8" key="2">
    <citation type="journal article" date="2021" name="PeerJ">
        <title>Extensive microbial diversity within the chicken gut microbiome revealed by metagenomics and culture.</title>
        <authorList>
            <person name="Gilroy R."/>
            <person name="Ravi A."/>
            <person name="Getino M."/>
            <person name="Pursley I."/>
            <person name="Horton D.L."/>
            <person name="Alikhan N.F."/>
            <person name="Baker D."/>
            <person name="Gharbi K."/>
            <person name="Hall N."/>
            <person name="Watson M."/>
            <person name="Adriaenssens E.M."/>
            <person name="Foster-Nyarko E."/>
            <person name="Jarju S."/>
            <person name="Secka A."/>
            <person name="Antonio M."/>
            <person name="Oren A."/>
            <person name="Chaudhuri R.R."/>
            <person name="La Ragione R."/>
            <person name="Hildebrand F."/>
            <person name="Pallen M.J."/>
        </authorList>
    </citation>
    <scope>NUCLEOTIDE SEQUENCE</scope>
    <source>
        <strain evidence="8">21143</strain>
    </source>
</reference>
<keyword evidence="3" id="KW-0813">Transport</keyword>
<dbReference type="GO" id="GO:0015562">
    <property type="term" value="F:efflux transmembrane transporter activity"/>
    <property type="evidence" value="ECO:0007669"/>
    <property type="project" value="InterPro"/>
</dbReference>
<comment type="caution">
    <text evidence="8">The sequence shown here is derived from an EMBL/GenBank/DDBJ whole genome shotgun (WGS) entry which is preliminary data.</text>
</comment>
<dbReference type="Gene3D" id="1.20.1600.10">
    <property type="entry name" value="Outer membrane efflux proteins (OEP)"/>
    <property type="match status" value="1"/>
</dbReference>
<dbReference type="PANTHER" id="PTHR30026:SF20">
    <property type="entry name" value="OUTER MEMBRANE PROTEIN TOLC"/>
    <property type="match status" value="1"/>
</dbReference>
<dbReference type="GO" id="GO:1990281">
    <property type="term" value="C:efflux pump complex"/>
    <property type="evidence" value="ECO:0007669"/>
    <property type="project" value="TreeGrafter"/>
</dbReference>
<accession>A0A9D1KEP6</accession>
<dbReference type="GO" id="GO:0009279">
    <property type="term" value="C:cell outer membrane"/>
    <property type="evidence" value="ECO:0007669"/>
    <property type="project" value="UniProtKB-SubCell"/>
</dbReference>
<name>A0A9D1KEP6_9BACT</name>
<evidence type="ECO:0000313" key="8">
    <source>
        <dbReference type="EMBL" id="HIT39642.1"/>
    </source>
</evidence>
<evidence type="ECO:0000313" key="9">
    <source>
        <dbReference type="Proteomes" id="UP000886722"/>
    </source>
</evidence>
<dbReference type="InterPro" id="IPR051906">
    <property type="entry name" value="TolC-like"/>
</dbReference>
<evidence type="ECO:0000256" key="7">
    <source>
        <dbReference type="ARBA" id="ARBA00023237"/>
    </source>
</evidence>
<dbReference type="Pfam" id="PF02321">
    <property type="entry name" value="OEP"/>
    <property type="match status" value="1"/>
</dbReference>
<gene>
    <name evidence="8" type="ORF">IAD06_06355</name>
</gene>
<dbReference type="Proteomes" id="UP000886722">
    <property type="component" value="Unassembled WGS sequence"/>
</dbReference>
<dbReference type="GO" id="GO:0015288">
    <property type="term" value="F:porin activity"/>
    <property type="evidence" value="ECO:0007669"/>
    <property type="project" value="TreeGrafter"/>
</dbReference>
<dbReference type="EMBL" id="DVKT01000048">
    <property type="protein sequence ID" value="HIT39642.1"/>
    <property type="molecule type" value="Genomic_DNA"/>
</dbReference>
<evidence type="ECO:0000256" key="2">
    <source>
        <dbReference type="ARBA" id="ARBA00007613"/>
    </source>
</evidence>